<dbReference type="KEGG" id="gji:H1R19_03075"/>
<dbReference type="AlphaFoldDB" id="A0A7D7LYT1"/>
<keyword evidence="4" id="KW-1185">Reference proteome</keyword>
<name>A0A7D7LYT1_9ACTN</name>
<evidence type="ECO:0000313" key="4">
    <source>
        <dbReference type="Proteomes" id="UP000515663"/>
    </source>
</evidence>
<keyword evidence="2" id="KW-0472">Membrane</keyword>
<dbReference type="EMBL" id="CP059491">
    <property type="protein sequence ID" value="QMT02176.1"/>
    <property type="molecule type" value="Genomic_DNA"/>
</dbReference>
<accession>A0A7D7LYT1</accession>
<feature type="transmembrane region" description="Helical" evidence="2">
    <location>
        <begin position="94"/>
        <end position="113"/>
    </location>
</feature>
<dbReference type="RefSeq" id="WP_219850542.1">
    <property type="nucleotide sequence ID" value="NZ_CP059491.1"/>
</dbReference>
<organism evidence="3 4">
    <name type="scientific">Gordonia jinghuaiqii</name>
    <dbReference type="NCBI Taxonomy" id="2758710"/>
    <lineage>
        <taxon>Bacteria</taxon>
        <taxon>Bacillati</taxon>
        <taxon>Actinomycetota</taxon>
        <taxon>Actinomycetes</taxon>
        <taxon>Mycobacteriales</taxon>
        <taxon>Gordoniaceae</taxon>
        <taxon>Gordonia</taxon>
    </lineage>
</organism>
<feature type="region of interest" description="Disordered" evidence="1">
    <location>
        <begin position="242"/>
        <end position="268"/>
    </location>
</feature>
<feature type="transmembrane region" description="Helical" evidence="2">
    <location>
        <begin position="12"/>
        <end position="30"/>
    </location>
</feature>
<evidence type="ECO:0000313" key="3">
    <source>
        <dbReference type="EMBL" id="QMT02176.1"/>
    </source>
</evidence>
<gene>
    <name evidence="3" type="ORF">H1R19_03075</name>
</gene>
<feature type="transmembrane region" description="Helical" evidence="2">
    <location>
        <begin position="125"/>
        <end position="147"/>
    </location>
</feature>
<dbReference type="Proteomes" id="UP000515663">
    <property type="component" value="Chromosome"/>
</dbReference>
<protein>
    <submittedName>
        <fullName evidence="3">Uncharacterized protein</fullName>
    </submittedName>
</protein>
<reference evidence="4" key="1">
    <citation type="submission" date="2020-07" db="EMBL/GenBank/DDBJ databases">
        <title>novel species isolated from the respiratory tract of Marmot.</title>
        <authorList>
            <person name="Zhang G."/>
        </authorList>
    </citation>
    <scope>NUCLEOTIDE SEQUENCE [LARGE SCALE GENOMIC DNA]</scope>
    <source>
        <strain evidence="4">686</strain>
    </source>
</reference>
<keyword evidence="2" id="KW-0812">Transmembrane</keyword>
<proteinExistence type="predicted"/>
<evidence type="ECO:0000256" key="2">
    <source>
        <dbReference type="SAM" id="Phobius"/>
    </source>
</evidence>
<sequence length="268" mass="29237">MGMTWTDWVRFVLAPLAFALIAAYVSTRNARKTPHERLKNLVDIHDKMSPEMDQRRVVEAAIARELVDFDRRVAADQRGLWAGIRERIAQYSHLTIPVFGFGGAVTAFVVVVLDGESTDGKYAATVAMAAALSALVGVIVSAVAGLLTKRPKKELSMERVSAQIRATLPRMALQDVVFNSPFTTRPGEYHYEVGERLEQLGVMSRADGPTGGSVVFSATQFGRNALKKSLEQADREHIAHWESVARESAAEGDEGDSNGEDGRGAPIQ</sequence>
<evidence type="ECO:0000256" key="1">
    <source>
        <dbReference type="SAM" id="MobiDB-lite"/>
    </source>
</evidence>
<feature type="compositionally biased region" description="Acidic residues" evidence="1">
    <location>
        <begin position="250"/>
        <end position="259"/>
    </location>
</feature>
<keyword evidence="2" id="KW-1133">Transmembrane helix</keyword>